<comment type="similarity">
    <text evidence="2 11">Belongs to the MscL family.</text>
</comment>
<evidence type="ECO:0000256" key="7">
    <source>
        <dbReference type="ARBA" id="ARBA00022989"/>
    </source>
</evidence>
<comment type="subcellular location">
    <subcellularLocation>
        <location evidence="1 11">Cell membrane</location>
        <topology evidence="1 11">Multi-pass membrane protein</topology>
    </subcellularLocation>
</comment>
<evidence type="ECO:0000256" key="1">
    <source>
        <dbReference type="ARBA" id="ARBA00004651"/>
    </source>
</evidence>
<evidence type="ECO:0000256" key="8">
    <source>
        <dbReference type="ARBA" id="ARBA00023065"/>
    </source>
</evidence>
<dbReference type="PRINTS" id="PR01264">
    <property type="entry name" value="MECHCHANNEL"/>
</dbReference>
<feature type="transmembrane region" description="Helical" evidence="11">
    <location>
        <begin position="71"/>
        <end position="94"/>
    </location>
</feature>
<evidence type="ECO:0000313" key="13">
    <source>
        <dbReference type="Proteomes" id="UP000321606"/>
    </source>
</evidence>
<name>A0A510JE61_9FUSO</name>
<dbReference type="EMBL" id="AP019822">
    <property type="protein sequence ID" value="BBM36333.1"/>
    <property type="molecule type" value="Genomic_DNA"/>
</dbReference>
<dbReference type="InterPro" id="IPR001185">
    <property type="entry name" value="MS_channel"/>
</dbReference>
<dbReference type="InterPro" id="IPR037673">
    <property type="entry name" value="MSC/AndL"/>
</dbReference>
<keyword evidence="8 11" id="KW-0406">Ion transport</keyword>
<protein>
    <recommendedName>
        <fullName evidence="11">Large-conductance mechanosensitive channel</fullName>
    </recommendedName>
</protein>
<keyword evidence="6 11" id="KW-0812">Transmembrane</keyword>
<accession>A0A510JE61</accession>
<keyword evidence="5 11" id="KW-1003">Cell membrane</keyword>
<keyword evidence="7 11" id="KW-1133">Transmembrane helix</keyword>
<dbReference type="Pfam" id="PF01741">
    <property type="entry name" value="MscL"/>
    <property type="match status" value="1"/>
</dbReference>
<evidence type="ECO:0000256" key="2">
    <source>
        <dbReference type="ARBA" id="ARBA00007254"/>
    </source>
</evidence>
<dbReference type="HAMAP" id="MF_00115">
    <property type="entry name" value="MscL"/>
    <property type="match status" value="1"/>
</dbReference>
<evidence type="ECO:0000256" key="6">
    <source>
        <dbReference type="ARBA" id="ARBA00022692"/>
    </source>
</evidence>
<comment type="function">
    <text evidence="11">Channel that opens in response to stretch forces in the membrane lipid bilayer. May participate in the regulation of osmotic pressure changes within the cell.</text>
</comment>
<dbReference type="STRING" id="714315.GCA_000516535_01274"/>
<dbReference type="InterPro" id="IPR019823">
    <property type="entry name" value="Mechanosensitive_channel_CS"/>
</dbReference>
<dbReference type="InterPro" id="IPR036019">
    <property type="entry name" value="MscL_channel"/>
</dbReference>
<dbReference type="GO" id="GO:0008381">
    <property type="term" value="F:mechanosensitive monoatomic ion channel activity"/>
    <property type="evidence" value="ECO:0007669"/>
    <property type="project" value="UniProtKB-UniRule"/>
</dbReference>
<dbReference type="NCBIfam" id="NF001843">
    <property type="entry name" value="PRK00567.1-4"/>
    <property type="match status" value="1"/>
</dbReference>
<dbReference type="PROSITE" id="PS01327">
    <property type="entry name" value="MSCL"/>
    <property type="match status" value="1"/>
</dbReference>
<dbReference type="PANTHER" id="PTHR30266">
    <property type="entry name" value="MECHANOSENSITIVE CHANNEL MSCL"/>
    <property type="match status" value="1"/>
</dbReference>
<evidence type="ECO:0000256" key="5">
    <source>
        <dbReference type="ARBA" id="ARBA00022475"/>
    </source>
</evidence>
<evidence type="ECO:0000256" key="9">
    <source>
        <dbReference type="ARBA" id="ARBA00023136"/>
    </source>
</evidence>
<dbReference type="NCBIfam" id="TIGR00220">
    <property type="entry name" value="mscL"/>
    <property type="match status" value="1"/>
</dbReference>
<gene>
    <name evidence="11" type="primary">mscL</name>
    <name evidence="12" type="ORF">JCM16774_1265</name>
</gene>
<dbReference type="GO" id="GO:0005886">
    <property type="term" value="C:plasma membrane"/>
    <property type="evidence" value="ECO:0007669"/>
    <property type="project" value="UniProtKB-SubCell"/>
</dbReference>
<organism evidence="12 13">
    <name type="scientific">Pseudoleptotrichia goodfellowii</name>
    <dbReference type="NCBI Taxonomy" id="157692"/>
    <lineage>
        <taxon>Bacteria</taxon>
        <taxon>Fusobacteriati</taxon>
        <taxon>Fusobacteriota</taxon>
        <taxon>Fusobacteriia</taxon>
        <taxon>Fusobacteriales</taxon>
        <taxon>Leptotrichiaceae</taxon>
        <taxon>Pseudoleptotrichia</taxon>
    </lineage>
</organism>
<evidence type="ECO:0000256" key="3">
    <source>
        <dbReference type="ARBA" id="ARBA00011255"/>
    </source>
</evidence>
<evidence type="ECO:0000256" key="10">
    <source>
        <dbReference type="ARBA" id="ARBA00023303"/>
    </source>
</evidence>
<dbReference type="SUPFAM" id="SSF81330">
    <property type="entry name" value="Gated mechanosensitive channel"/>
    <property type="match status" value="1"/>
</dbReference>
<evidence type="ECO:0000256" key="4">
    <source>
        <dbReference type="ARBA" id="ARBA00022448"/>
    </source>
</evidence>
<dbReference type="Proteomes" id="UP000321606">
    <property type="component" value="Chromosome"/>
</dbReference>
<evidence type="ECO:0000256" key="11">
    <source>
        <dbReference type="HAMAP-Rule" id="MF_00115"/>
    </source>
</evidence>
<keyword evidence="9 11" id="KW-0472">Membrane</keyword>
<keyword evidence="10 11" id="KW-0407">Ion channel</keyword>
<keyword evidence="4 11" id="KW-0813">Transport</keyword>
<dbReference type="KEGG" id="lgo:JCM16774_1265"/>
<comment type="subunit">
    <text evidence="3 11">Homopentamer.</text>
</comment>
<reference evidence="12 13" key="1">
    <citation type="submission" date="2019-07" db="EMBL/GenBank/DDBJ databases">
        <title>Complete Genome Sequence of Leptotrichia goodfellowii Strain JCM 16774.</title>
        <authorList>
            <person name="Watanabe S."/>
            <person name="Cui L."/>
        </authorList>
    </citation>
    <scope>NUCLEOTIDE SEQUENCE [LARGE SCALE GENOMIC DNA]</scope>
    <source>
        <strain evidence="12 13">JCM16774</strain>
    </source>
</reference>
<dbReference type="FunFam" id="1.10.1200.120:FF:000001">
    <property type="entry name" value="Large-conductance mechanosensitive channel"/>
    <property type="match status" value="1"/>
</dbReference>
<dbReference type="AlphaFoldDB" id="A0A510JE61"/>
<proteinExistence type="inferred from homology"/>
<dbReference type="PANTHER" id="PTHR30266:SF2">
    <property type="entry name" value="LARGE-CONDUCTANCE MECHANOSENSITIVE CHANNEL"/>
    <property type="match status" value="1"/>
</dbReference>
<sequence>MFKEFKEFISKGNVMDLAVGVIIGGAFGKIVTSLVDDMIMPVLGIILGKINFSALKLIITPAEGDKPEVAVLYGSFIQNVVNFLIMAFVIFLMVKAINKLRKPAKEVAEEIVEEVPSKEEKLLTEIRDILKSK</sequence>
<feature type="transmembrane region" description="Helical" evidence="11">
    <location>
        <begin position="12"/>
        <end position="31"/>
    </location>
</feature>
<evidence type="ECO:0000313" key="12">
    <source>
        <dbReference type="EMBL" id="BBM36333.1"/>
    </source>
</evidence>
<dbReference type="Gene3D" id="1.10.1200.120">
    <property type="entry name" value="Large-conductance mechanosensitive channel, MscL, domain 1"/>
    <property type="match status" value="1"/>
</dbReference>
<dbReference type="OrthoDB" id="9810350at2"/>
<dbReference type="RefSeq" id="WP_036056117.1">
    <property type="nucleotide sequence ID" value="NZ_AP019822.1"/>
</dbReference>